<protein>
    <recommendedName>
        <fullName evidence="8">VTT domain-containing protein</fullName>
    </recommendedName>
</protein>
<dbReference type="Proteomes" id="UP000193136">
    <property type="component" value="Unassembled WGS sequence"/>
</dbReference>
<keyword evidence="4 7" id="KW-0812">Transmembrane</keyword>
<dbReference type="RefSeq" id="WP_085011482.1">
    <property type="nucleotide sequence ID" value="NZ_NAAD01000022.1"/>
</dbReference>
<keyword evidence="10" id="KW-1185">Reference proteome</keyword>
<organism evidence="9 10">
    <name type="scientific">Geothermobacter hydrogeniphilus</name>
    <dbReference type="NCBI Taxonomy" id="1969733"/>
    <lineage>
        <taxon>Bacteria</taxon>
        <taxon>Pseudomonadati</taxon>
        <taxon>Thermodesulfobacteriota</taxon>
        <taxon>Desulfuromonadia</taxon>
        <taxon>Desulfuromonadales</taxon>
        <taxon>Geothermobacteraceae</taxon>
        <taxon>Geothermobacter</taxon>
    </lineage>
</organism>
<keyword evidence="5 7" id="KW-1133">Transmembrane helix</keyword>
<dbReference type="Pfam" id="PF09335">
    <property type="entry name" value="VTT_dom"/>
    <property type="match status" value="1"/>
</dbReference>
<proteinExistence type="inferred from homology"/>
<evidence type="ECO:0000313" key="9">
    <source>
        <dbReference type="EMBL" id="ORJ57084.1"/>
    </source>
</evidence>
<dbReference type="InterPro" id="IPR032816">
    <property type="entry name" value="VTT_dom"/>
</dbReference>
<dbReference type="EMBL" id="NAAD01000022">
    <property type="protein sequence ID" value="ORJ57084.1"/>
    <property type="molecule type" value="Genomic_DNA"/>
</dbReference>
<evidence type="ECO:0000256" key="1">
    <source>
        <dbReference type="ARBA" id="ARBA00004651"/>
    </source>
</evidence>
<name>A0A1X0XW20_9BACT</name>
<accession>A0A1X0XW20</accession>
<dbReference type="InterPro" id="IPR032818">
    <property type="entry name" value="DedA-like"/>
</dbReference>
<evidence type="ECO:0000256" key="3">
    <source>
        <dbReference type="ARBA" id="ARBA00022475"/>
    </source>
</evidence>
<evidence type="ECO:0000259" key="8">
    <source>
        <dbReference type="Pfam" id="PF09335"/>
    </source>
</evidence>
<evidence type="ECO:0000256" key="6">
    <source>
        <dbReference type="ARBA" id="ARBA00023136"/>
    </source>
</evidence>
<gene>
    <name evidence="9" type="ORF">B5V00_14200</name>
</gene>
<feature type="transmembrane region" description="Helical" evidence="7">
    <location>
        <begin position="178"/>
        <end position="195"/>
    </location>
</feature>
<dbReference type="PANTHER" id="PTHR30353:SF15">
    <property type="entry name" value="INNER MEMBRANE PROTEIN YABI"/>
    <property type="match status" value="1"/>
</dbReference>
<keyword evidence="3 7" id="KW-1003">Cell membrane</keyword>
<comment type="subcellular location">
    <subcellularLocation>
        <location evidence="1 7">Cell membrane</location>
        <topology evidence="1 7">Multi-pass membrane protein</topology>
    </subcellularLocation>
</comment>
<reference evidence="9 10" key="1">
    <citation type="submission" date="2017-03" db="EMBL/GenBank/DDBJ databases">
        <title>Genome sequence of Geothermobacter sp. EPR-M, Deep-Sea Iron Reducer.</title>
        <authorList>
            <person name="Tully B."/>
            <person name="Savalia P."/>
            <person name="Abuyen K."/>
            <person name="Baughan C."/>
            <person name="Romero E."/>
            <person name="Ronkowski C."/>
            <person name="Torres B."/>
            <person name="Tremblay J."/>
            <person name="Trujillo A."/>
            <person name="Tyler M."/>
            <person name="Perez-Rodriguez I."/>
            <person name="Amend J."/>
        </authorList>
    </citation>
    <scope>NUCLEOTIDE SEQUENCE [LARGE SCALE GENOMIC DNA]</scope>
    <source>
        <strain evidence="9 10">EPR-M</strain>
    </source>
</reference>
<evidence type="ECO:0000256" key="7">
    <source>
        <dbReference type="RuleBase" id="RU367016"/>
    </source>
</evidence>
<keyword evidence="6 7" id="KW-0472">Membrane</keyword>
<comment type="similarity">
    <text evidence="2 7">Belongs to the DedA family.</text>
</comment>
<evidence type="ECO:0000313" key="10">
    <source>
        <dbReference type="Proteomes" id="UP000193136"/>
    </source>
</evidence>
<feature type="domain" description="VTT" evidence="8">
    <location>
        <begin position="38"/>
        <end position="162"/>
    </location>
</feature>
<dbReference type="STRING" id="1969733.B5V00_14200"/>
<dbReference type="GO" id="GO:0005886">
    <property type="term" value="C:plasma membrane"/>
    <property type="evidence" value="ECO:0007669"/>
    <property type="project" value="UniProtKB-SubCell"/>
</dbReference>
<evidence type="ECO:0000256" key="5">
    <source>
        <dbReference type="ARBA" id="ARBA00022989"/>
    </source>
</evidence>
<feature type="transmembrane region" description="Helical" evidence="7">
    <location>
        <begin position="142"/>
        <end position="166"/>
    </location>
</feature>
<feature type="transmembrane region" description="Helical" evidence="7">
    <location>
        <begin position="17"/>
        <end position="38"/>
    </location>
</feature>
<dbReference type="AlphaFoldDB" id="A0A1X0XW20"/>
<comment type="caution">
    <text evidence="9">The sequence shown here is derived from an EMBL/GenBank/DDBJ whole genome shotgun (WGS) entry which is preliminary data.</text>
</comment>
<dbReference type="OrthoDB" id="9801622at2"/>
<evidence type="ECO:0000256" key="4">
    <source>
        <dbReference type="ARBA" id="ARBA00022692"/>
    </source>
</evidence>
<feature type="transmembrane region" description="Helical" evidence="7">
    <location>
        <begin position="58"/>
        <end position="84"/>
    </location>
</feature>
<dbReference type="PANTHER" id="PTHR30353">
    <property type="entry name" value="INNER MEMBRANE PROTEIN DEDA-RELATED"/>
    <property type="match status" value="1"/>
</dbReference>
<evidence type="ECO:0000256" key="2">
    <source>
        <dbReference type="ARBA" id="ARBA00010792"/>
    </source>
</evidence>
<sequence length="199" mass="21479">MEAWLQNFFTYLPDGTLYYLLIGLIAFGESLVAIGLLLPGSTLCVFAGFLALHGKGDILALIGVAATGAFGGDLLSYLLGARFAGPMLKSRLLANRLGLVRKSEFFFAAHGGKSVFFGRFFGPVRGFIPFVAGGAGMRPALFTGYSMVSAILWGLAYPGVGYLAGISWQNVQLWTGRFSLLILAALALTVAWIWWRNRK</sequence>